<evidence type="ECO:0000313" key="1">
    <source>
        <dbReference type="EMBL" id="KAF0731603.1"/>
    </source>
</evidence>
<comment type="caution">
    <text evidence="1">The sequence shown here is derived from an EMBL/GenBank/DDBJ whole genome shotgun (WGS) entry which is preliminary data.</text>
</comment>
<dbReference type="AlphaFoldDB" id="A0A6G0WVN7"/>
<keyword evidence="2" id="KW-1185">Reference proteome</keyword>
<evidence type="ECO:0000313" key="2">
    <source>
        <dbReference type="Proteomes" id="UP000481153"/>
    </source>
</evidence>
<organism evidence="1 2">
    <name type="scientific">Aphanomyces euteiches</name>
    <dbReference type="NCBI Taxonomy" id="100861"/>
    <lineage>
        <taxon>Eukaryota</taxon>
        <taxon>Sar</taxon>
        <taxon>Stramenopiles</taxon>
        <taxon>Oomycota</taxon>
        <taxon>Saprolegniomycetes</taxon>
        <taxon>Saprolegniales</taxon>
        <taxon>Verrucalvaceae</taxon>
        <taxon>Aphanomyces</taxon>
    </lineage>
</organism>
<name>A0A6G0WVN7_9STRA</name>
<proteinExistence type="predicted"/>
<dbReference type="Proteomes" id="UP000481153">
    <property type="component" value="Unassembled WGS sequence"/>
</dbReference>
<sequence>MDLPWEEFDVAGNFVGVQLKLRLRLYEDCTCGVEVLECPEEVGYDNLVIWDTSYSRLHERRHLQGFVNISTPVVAAKLRFVGVFDENQGLHGKWFHCWNTEQTGSFRFEPLGRVTNEHTRNASPLCPLIPGQYIFIGAAVGGNGRIYHSHMNITLLEDGRLCGHAQERLFPQMCSLDGQWSPTQMSWSLAYTGDGGNVNEYVYFGMPSTRLLRGMWQLSDVGEIESLARESGRFEYELRQAHRRWSRSYHHTFPSSFRQIARTILFSKAIATAVSLPSDMWCHVFSFVHAEWFPAI</sequence>
<protein>
    <submittedName>
        <fullName evidence="1">Uncharacterized protein</fullName>
    </submittedName>
</protein>
<dbReference type="EMBL" id="VJMJ01000141">
    <property type="protein sequence ID" value="KAF0731603.1"/>
    <property type="molecule type" value="Genomic_DNA"/>
</dbReference>
<gene>
    <name evidence="1" type="ORF">Ae201684_011223</name>
</gene>
<accession>A0A6G0WVN7</accession>
<reference evidence="1 2" key="1">
    <citation type="submission" date="2019-07" db="EMBL/GenBank/DDBJ databases">
        <title>Genomics analysis of Aphanomyces spp. identifies a new class of oomycete effector associated with host adaptation.</title>
        <authorList>
            <person name="Gaulin E."/>
        </authorList>
    </citation>
    <scope>NUCLEOTIDE SEQUENCE [LARGE SCALE GENOMIC DNA]</scope>
    <source>
        <strain evidence="1 2">ATCC 201684</strain>
    </source>
</reference>
<dbReference type="VEuPathDB" id="FungiDB:AeMF1_014868"/>